<organism evidence="1 2">
    <name type="scientific">Methylobacterium isbiliense</name>
    <dbReference type="NCBI Taxonomy" id="315478"/>
    <lineage>
        <taxon>Bacteria</taxon>
        <taxon>Pseudomonadati</taxon>
        <taxon>Pseudomonadota</taxon>
        <taxon>Alphaproteobacteria</taxon>
        <taxon>Hyphomicrobiales</taxon>
        <taxon>Methylobacteriaceae</taxon>
        <taxon>Methylobacterium</taxon>
    </lineage>
</organism>
<comment type="caution">
    <text evidence="1">The sequence shown here is derived from an EMBL/GenBank/DDBJ whole genome shotgun (WGS) entry which is preliminary data.</text>
</comment>
<accession>A0ABQ4SCD6</accession>
<reference evidence="1" key="2">
    <citation type="submission" date="2021-08" db="EMBL/GenBank/DDBJ databases">
        <authorList>
            <person name="Tani A."/>
            <person name="Ola A."/>
            <person name="Ogura Y."/>
            <person name="Katsura K."/>
            <person name="Hayashi T."/>
        </authorList>
    </citation>
    <scope>NUCLEOTIDE SEQUENCE</scope>
    <source>
        <strain evidence="1">DSM 17168</strain>
    </source>
</reference>
<evidence type="ECO:0000313" key="1">
    <source>
        <dbReference type="EMBL" id="GJE00896.1"/>
    </source>
</evidence>
<evidence type="ECO:0000313" key="2">
    <source>
        <dbReference type="Proteomes" id="UP001055153"/>
    </source>
</evidence>
<reference evidence="1" key="1">
    <citation type="journal article" date="2021" name="Front. Microbiol.">
        <title>Comprehensive Comparative Genomics and Phenotyping of Methylobacterium Species.</title>
        <authorList>
            <person name="Alessa O."/>
            <person name="Ogura Y."/>
            <person name="Fujitani Y."/>
            <person name="Takami H."/>
            <person name="Hayashi T."/>
            <person name="Sahin N."/>
            <person name="Tani A."/>
        </authorList>
    </citation>
    <scope>NUCLEOTIDE SEQUENCE</scope>
    <source>
        <strain evidence="1">DSM 17168</strain>
    </source>
</reference>
<keyword evidence="2" id="KW-1185">Reference proteome</keyword>
<proteinExistence type="predicted"/>
<dbReference type="RefSeq" id="WP_238235707.1">
    <property type="nucleotide sequence ID" value="NZ_BPQQ01000031.1"/>
</dbReference>
<dbReference type="Proteomes" id="UP001055153">
    <property type="component" value="Unassembled WGS sequence"/>
</dbReference>
<gene>
    <name evidence="1" type="ORF">GMJLKIPL_2823</name>
</gene>
<evidence type="ECO:0008006" key="3">
    <source>
        <dbReference type="Google" id="ProtNLM"/>
    </source>
</evidence>
<sequence length="60" mass="7056">MTREEQFERALDQQARQHRIAARQAHIRFLMSSGVPLDRITALNTVFDDLNGQRYRREAA</sequence>
<protein>
    <recommendedName>
        <fullName evidence="3">Antitoxin VbhA domain-containing protein</fullName>
    </recommendedName>
</protein>
<dbReference type="EMBL" id="BPQQ01000031">
    <property type="protein sequence ID" value="GJE00896.1"/>
    <property type="molecule type" value="Genomic_DNA"/>
</dbReference>
<name>A0ABQ4SCD6_9HYPH</name>